<name>A0A428KAS2_9BACT</name>
<evidence type="ECO:0000313" key="1">
    <source>
        <dbReference type="EMBL" id="RSK43481.1"/>
    </source>
</evidence>
<gene>
    <name evidence="1" type="ORF">EI293_11340</name>
</gene>
<evidence type="ECO:0000313" key="2">
    <source>
        <dbReference type="Proteomes" id="UP000270291"/>
    </source>
</evidence>
<accession>A0A428KAS2</accession>
<dbReference type="AlphaFoldDB" id="A0A428KAS2"/>
<dbReference type="EMBL" id="RWIU01000003">
    <property type="protein sequence ID" value="RSK43481.1"/>
    <property type="molecule type" value="Genomic_DNA"/>
</dbReference>
<evidence type="ECO:0008006" key="3">
    <source>
        <dbReference type="Google" id="ProtNLM"/>
    </source>
</evidence>
<sequence>MLLTLCNIRAQFAPELGLLRFQWSAAPTGRPRFQRSMSSVAQLVEQGDVAAVILDLHGLPSLGLDEQLWLAANWLSRVSVRAIEQVALVIPTDNMYNQMVVESLIRAGRHFIHYEIQFFSNAAGALDWLVGEQNPAAQLALEQEWQPCPAALPQLHD</sequence>
<dbReference type="Proteomes" id="UP000270291">
    <property type="component" value="Unassembled WGS sequence"/>
</dbReference>
<dbReference type="RefSeq" id="WP_125437679.1">
    <property type="nucleotide sequence ID" value="NZ_RWIU01000003.1"/>
</dbReference>
<comment type="caution">
    <text evidence="1">The sequence shown here is derived from an EMBL/GenBank/DDBJ whole genome shotgun (WGS) entry which is preliminary data.</text>
</comment>
<reference evidence="1 2" key="1">
    <citation type="submission" date="2018-12" db="EMBL/GenBank/DDBJ databases">
        <authorList>
            <person name="Feng G."/>
            <person name="Zhu H."/>
        </authorList>
    </citation>
    <scope>NUCLEOTIDE SEQUENCE [LARGE SCALE GENOMIC DNA]</scope>
    <source>
        <strain evidence="1 2">LMG 26000</strain>
    </source>
</reference>
<keyword evidence="2" id="KW-1185">Reference proteome</keyword>
<organism evidence="1 2">
    <name type="scientific">Hymenobacter perfusus</name>
    <dbReference type="NCBI Taxonomy" id="1236770"/>
    <lineage>
        <taxon>Bacteria</taxon>
        <taxon>Pseudomonadati</taxon>
        <taxon>Bacteroidota</taxon>
        <taxon>Cytophagia</taxon>
        <taxon>Cytophagales</taxon>
        <taxon>Hymenobacteraceae</taxon>
        <taxon>Hymenobacter</taxon>
    </lineage>
</organism>
<dbReference type="OrthoDB" id="879261at2"/>
<protein>
    <recommendedName>
        <fullName evidence="3">STAS/SEC14 domain-containing protein</fullName>
    </recommendedName>
</protein>
<proteinExistence type="predicted"/>